<accession>A0AAV4W3K9</accession>
<name>A0AAV4W3K9_9ARAC</name>
<feature type="compositionally biased region" description="Low complexity" evidence="1">
    <location>
        <begin position="46"/>
        <end position="60"/>
    </location>
</feature>
<dbReference type="Proteomes" id="UP001054837">
    <property type="component" value="Unassembled WGS sequence"/>
</dbReference>
<feature type="region of interest" description="Disordered" evidence="1">
    <location>
        <begin position="22"/>
        <end position="62"/>
    </location>
</feature>
<evidence type="ECO:0000313" key="2">
    <source>
        <dbReference type="EMBL" id="GIY77247.1"/>
    </source>
</evidence>
<organism evidence="2 3">
    <name type="scientific">Caerostris darwini</name>
    <dbReference type="NCBI Taxonomy" id="1538125"/>
    <lineage>
        <taxon>Eukaryota</taxon>
        <taxon>Metazoa</taxon>
        <taxon>Ecdysozoa</taxon>
        <taxon>Arthropoda</taxon>
        <taxon>Chelicerata</taxon>
        <taxon>Arachnida</taxon>
        <taxon>Araneae</taxon>
        <taxon>Araneomorphae</taxon>
        <taxon>Entelegynae</taxon>
        <taxon>Araneoidea</taxon>
        <taxon>Araneidae</taxon>
        <taxon>Caerostris</taxon>
    </lineage>
</organism>
<evidence type="ECO:0000313" key="3">
    <source>
        <dbReference type="Proteomes" id="UP001054837"/>
    </source>
</evidence>
<evidence type="ECO:0000256" key="1">
    <source>
        <dbReference type="SAM" id="MobiDB-lite"/>
    </source>
</evidence>
<proteinExistence type="predicted"/>
<comment type="caution">
    <text evidence="2">The sequence shown here is derived from an EMBL/GenBank/DDBJ whole genome shotgun (WGS) entry which is preliminary data.</text>
</comment>
<protein>
    <submittedName>
        <fullName evidence="2">Uncharacterized protein</fullName>
    </submittedName>
</protein>
<sequence length="112" mass="12118">MTDSTTMGIVCPPLKLLKPISTPVQKSVKNSTTKSKSTKIAHDSGKPFTSPSSSSVKQTSNIPNTTASFSSAYKLPAVPKNTNYKLRKEHKNKNLISNTVTSIKCKSTVLTY</sequence>
<feature type="compositionally biased region" description="Low complexity" evidence="1">
    <location>
        <begin position="26"/>
        <end position="35"/>
    </location>
</feature>
<dbReference type="EMBL" id="BPLQ01014087">
    <property type="protein sequence ID" value="GIY77247.1"/>
    <property type="molecule type" value="Genomic_DNA"/>
</dbReference>
<reference evidence="2 3" key="1">
    <citation type="submission" date="2021-06" db="EMBL/GenBank/DDBJ databases">
        <title>Caerostris darwini draft genome.</title>
        <authorList>
            <person name="Kono N."/>
            <person name="Arakawa K."/>
        </authorList>
    </citation>
    <scope>NUCLEOTIDE SEQUENCE [LARGE SCALE GENOMIC DNA]</scope>
</reference>
<keyword evidence="3" id="KW-1185">Reference proteome</keyword>
<dbReference type="AlphaFoldDB" id="A0AAV4W3K9"/>
<gene>
    <name evidence="2" type="ORF">CDAR_208071</name>
</gene>